<dbReference type="InterPro" id="IPR039425">
    <property type="entry name" value="RNA_pol_sigma-70-like"/>
</dbReference>
<evidence type="ECO:0000256" key="4">
    <source>
        <dbReference type="ARBA" id="ARBA00023163"/>
    </source>
</evidence>
<evidence type="ECO:0000313" key="8">
    <source>
        <dbReference type="Proteomes" id="UP000268469"/>
    </source>
</evidence>
<dbReference type="InterPro" id="IPR013324">
    <property type="entry name" value="RNA_pol_sigma_r3/r4-like"/>
</dbReference>
<comment type="similarity">
    <text evidence="1">Belongs to the sigma-70 factor family. ECF subfamily.</text>
</comment>
<dbReference type="AlphaFoldDB" id="A0A660SJQ0"/>
<dbReference type="InterPro" id="IPR014284">
    <property type="entry name" value="RNA_pol_sigma-70_dom"/>
</dbReference>
<evidence type="ECO:0000259" key="6">
    <source>
        <dbReference type="Pfam" id="PF08281"/>
    </source>
</evidence>
<proteinExistence type="inferred from homology"/>
<protein>
    <recommendedName>
        <fullName evidence="9">RNA polymerase sigma factor</fullName>
    </recommendedName>
</protein>
<feature type="domain" description="RNA polymerase sigma factor 70 region 4 type 2" evidence="6">
    <location>
        <begin position="103"/>
        <end position="155"/>
    </location>
</feature>
<gene>
    <name evidence="7" type="ORF">DRP53_03885</name>
</gene>
<reference evidence="7 8" key="1">
    <citation type="submission" date="2018-06" db="EMBL/GenBank/DDBJ databases">
        <title>Extensive metabolic versatility and redundancy in microbially diverse, dynamic hydrothermal sediments.</title>
        <authorList>
            <person name="Dombrowski N."/>
            <person name="Teske A."/>
            <person name="Baker B.J."/>
        </authorList>
    </citation>
    <scope>NUCLEOTIDE SEQUENCE [LARGE SCALE GENOMIC DNA]</scope>
    <source>
        <strain evidence="7">B36_G15</strain>
    </source>
</reference>
<dbReference type="InterPro" id="IPR013249">
    <property type="entry name" value="RNA_pol_sigma70_r4_t2"/>
</dbReference>
<dbReference type="Gene3D" id="1.10.10.10">
    <property type="entry name" value="Winged helix-like DNA-binding domain superfamily/Winged helix DNA-binding domain"/>
    <property type="match status" value="1"/>
</dbReference>
<dbReference type="EMBL" id="QNBE01000028">
    <property type="protein sequence ID" value="RKX70762.1"/>
    <property type="molecule type" value="Genomic_DNA"/>
</dbReference>
<keyword evidence="3" id="KW-0731">Sigma factor</keyword>
<sequence>MSDEELVRKIAAGKESAFAEIFRRYRERVFSICYRYTRNYDDAQDLCQEVFIKLYRKAGSFNGRSAFYTWFYRLVVNHCLSFKRKERKPVAIPRPPPPDLELRMAIDRAISSLPPRQRMVFIMHQDGYKFREIGRLLDISEGAAKSSYHYAIRKLREELKGYL</sequence>
<evidence type="ECO:0000256" key="2">
    <source>
        <dbReference type="ARBA" id="ARBA00023015"/>
    </source>
</evidence>
<dbReference type="GO" id="GO:0006352">
    <property type="term" value="P:DNA-templated transcription initiation"/>
    <property type="evidence" value="ECO:0007669"/>
    <property type="project" value="InterPro"/>
</dbReference>
<evidence type="ECO:0000259" key="5">
    <source>
        <dbReference type="Pfam" id="PF04542"/>
    </source>
</evidence>
<dbReference type="SUPFAM" id="SSF88946">
    <property type="entry name" value="Sigma2 domain of RNA polymerase sigma factors"/>
    <property type="match status" value="1"/>
</dbReference>
<feature type="domain" description="RNA polymerase sigma-70 region 2" evidence="5">
    <location>
        <begin position="21"/>
        <end position="87"/>
    </location>
</feature>
<dbReference type="Pfam" id="PF08281">
    <property type="entry name" value="Sigma70_r4_2"/>
    <property type="match status" value="1"/>
</dbReference>
<dbReference type="GO" id="GO:0003677">
    <property type="term" value="F:DNA binding"/>
    <property type="evidence" value="ECO:0007669"/>
    <property type="project" value="InterPro"/>
</dbReference>
<dbReference type="InterPro" id="IPR036388">
    <property type="entry name" value="WH-like_DNA-bd_sf"/>
</dbReference>
<comment type="caution">
    <text evidence="7">The sequence shown here is derived from an EMBL/GenBank/DDBJ whole genome shotgun (WGS) entry which is preliminary data.</text>
</comment>
<evidence type="ECO:0000313" key="7">
    <source>
        <dbReference type="EMBL" id="RKX70762.1"/>
    </source>
</evidence>
<dbReference type="CDD" id="cd06171">
    <property type="entry name" value="Sigma70_r4"/>
    <property type="match status" value="1"/>
</dbReference>
<organism evidence="7 8">
    <name type="scientific">candidate division WOR-3 bacterium</name>
    <dbReference type="NCBI Taxonomy" id="2052148"/>
    <lineage>
        <taxon>Bacteria</taxon>
        <taxon>Bacteria division WOR-3</taxon>
    </lineage>
</organism>
<dbReference type="InterPro" id="IPR007627">
    <property type="entry name" value="RNA_pol_sigma70_r2"/>
</dbReference>
<accession>A0A660SJQ0</accession>
<dbReference type="SUPFAM" id="SSF88659">
    <property type="entry name" value="Sigma3 and sigma4 domains of RNA polymerase sigma factors"/>
    <property type="match status" value="1"/>
</dbReference>
<dbReference type="PANTHER" id="PTHR43133:SF46">
    <property type="entry name" value="RNA POLYMERASE SIGMA-70 FACTOR ECF SUBFAMILY"/>
    <property type="match status" value="1"/>
</dbReference>
<dbReference type="PANTHER" id="PTHR43133">
    <property type="entry name" value="RNA POLYMERASE ECF-TYPE SIGMA FACTO"/>
    <property type="match status" value="1"/>
</dbReference>
<dbReference type="NCBIfam" id="TIGR02937">
    <property type="entry name" value="sigma70-ECF"/>
    <property type="match status" value="1"/>
</dbReference>
<dbReference type="Pfam" id="PF04542">
    <property type="entry name" value="Sigma70_r2"/>
    <property type="match status" value="1"/>
</dbReference>
<evidence type="ECO:0000256" key="1">
    <source>
        <dbReference type="ARBA" id="ARBA00010641"/>
    </source>
</evidence>
<evidence type="ECO:0000256" key="3">
    <source>
        <dbReference type="ARBA" id="ARBA00023082"/>
    </source>
</evidence>
<evidence type="ECO:0008006" key="9">
    <source>
        <dbReference type="Google" id="ProtNLM"/>
    </source>
</evidence>
<dbReference type="InterPro" id="IPR013325">
    <property type="entry name" value="RNA_pol_sigma_r2"/>
</dbReference>
<keyword evidence="4" id="KW-0804">Transcription</keyword>
<dbReference type="Proteomes" id="UP000268469">
    <property type="component" value="Unassembled WGS sequence"/>
</dbReference>
<dbReference type="GO" id="GO:0016987">
    <property type="term" value="F:sigma factor activity"/>
    <property type="evidence" value="ECO:0007669"/>
    <property type="project" value="UniProtKB-KW"/>
</dbReference>
<name>A0A660SJQ0_UNCW3</name>
<dbReference type="Gene3D" id="1.10.1740.10">
    <property type="match status" value="1"/>
</dbReference>
<keyword evidence="2" id="KW-0805">Transcription regulation</keyword>